<dbReference type="InterPro" id="IPR017972">
    <property type="entry name" value="Cyt_P450_CS"/>
</dbReference>
<reference evidence="8" key="1">
    <citation type="submission" date="2024-07" db="EMBL/GenBank/DDBJ databases">
        <authorList>
            <person name="Yu S.T."/>
        </authorList>
    </citation>
    <scope>NUCLEOTIDE SEQUENCE</scope>
    <source>
        <strain evidence="8">R21</strain>
    </source>
</reference>
<evidence type="ECO:0000256" key="4">
    <source>
        <dbReference type="ARBA" id="ARBA00023002"/>
    </source>
</evidence>
<dbReference type="GO" id="GO:0004497">
    <property type="term" value="F:monooxygenase activity"/>
    <property type="evidence" value="ECO:0007669"/>
    <property type="project" value="UniProtKB-KW"/>
</dbReference>
<dbReference type="RefSeq" id="WP_369240097.1">
    <property type="nucleotide sequence ID" value="NZ_CP163435.1"/>
</dbReference>
<evidence type="ECO:0000256" key="2">
    <source>
        <dbReference type="ARBA" id="ARBA00022617"/>
    </source>
</evidence>
<sequence>MSDIIPTEFFTSPGPSPHANAAELRSRCPVHRIDVPPGAQAYAVLSNKVVEEALGDSRLSKQVENLPAEFRDKAVDNSLLVVGNLGFADPPRHTRLKEPIRRAFLPGTVARLASRIDDIVNDLIDAFPESGEIDLLSAFALPLPLTVICEYLGIPVEDRPLFQEWSYVLSQGPCTDGELKAASEEFSDYFTKLVAERRTDLRDDLLSAIIRARDEGVYSEQELLSTLLLLIIAGHKTVANMIGNGTALLLRHPEQLDMLRADPALIPPAIEEILRYEGSAAWASLRIAGEDMQLGGVDIPKGSFVHLSLSSAGHDPATYDDPETFDVTRSPNRHLSFGHGAHFCIGAPLARLQGQIAFSTLLRRLPQLALAVPPEEIAWLSDSSLSRGLEALPLRVGERLPR</sequence>
<keyword evidence="2 7" id="KW-0349">Heme</keyword>
<evidence type="ECO:0000256" key="6">
    <source>
        <dbReference type="ARBA" id="ARBA00023033"/>
    </source>
</evidence>
<keyword evidence="3 7" id="KW-0479">Metal-binding</keyword>
<keyword evidence="6 7" id="KW-0503">Monooxygenase</keyword>
<dbReference type="EMBL" id="CP163435">
    <property type="protein sequence ID" value="XDQ30297.1"/>
    <property type="molecule type" value="Genomic_DNA"/>
</dbReference>
<dbReference type="InterPro" id="IPR002397">
    <property type="entry name" value="Cyt_P450_B"/>
</dbReference>
<evidence type="ECO:0000256" key="3">
    <source>
        <dbReference type="ARBA" id="ARBA00022723"/>
    </source>
</evidence>
<dbReference type="PANTHER" id="PTHR46696">
    <property type="entry name" value="P450, PUTATIVE (EUROFUNG)-RELATED"/>
    <property type="match status" value="1"/>
</dbReference>
<evidence type="ECO:0000256" key="5">
    <source>
        <dbReference type="ARBA" id="ARBA00023004"/>
    </source>
</evidence>
<dbReference type="PANTHER" id="PTHR46696:SF1">
    <property type="entry name" value="CYTOCHROME P450 YJIB-RELATED"/>
    <property type="match status" value="1"/>
</dbReference>
<evidence type="ECO:0000256" key="7">
    <source>
        <dbReference type="RuleBase" id="RU000461"/>
    </source>
</evidence>
<comment type="similarity">
    <text evidence="1 7">Belongs to the cytochrome P450 family.</text>
</comment>
<dbReference type="Gene3D" id="1.10.630.10">
    <property type="entry name" value="Cytochrome P450"/>
    <property type="match status" value="1"/>
</dbReference>
<dbReference type="GO" id="GO:0005506">
    <property type="term" value="F:iron ion binding"/>
    <property type="evidence" value="ECO:0007669"/>
    <property type="project" value="InterPro"/>
</dbReference>
<evidence type="ECO:0000313" key="8">
    <source>
        <dbReference type="EMBL" id="XDQ30297.1"/>
    </source>
</evidence>
<dbReference type="AlphaFoldDB" id="A0AB39PID6"/>
<keyword evidence="4 7" id="KW-0560">Oxidoreductase</keyword>
<protein>
    <submittedName>
        <fullName evidence="8">Cytochrome P450</fullName>
    </submittedName>
</protein>
<dbReference type="PROSITE" id="PS00086">
    <property type="entry name" value="CYTOCHROME_P450"/>
    <property type="match status" value="1"/>
</dbReference>
<gene>
    <name evidence="8" type="ORF">AB5J56_38770</name>
</gene>
<dbReference type="GO" id="GO:0016705">
    <property type="term" value="F:oxidoreductase activity, acting on paired donors, with incorporation or reduction of molecular oxygen"/>
    <property type="evidence" value="ECO:0007669"/>
    <property type="project" value="InterPro"/>
</dbReference>
<proteinExistence type="inferred from homology"/>
<keyword evidence="5 7" id="KW-0408">Iron</keyword>
<accession>A0AB39PID6</accession>
<dbReference type="InterPro" id="IPR036396">
    <property type="entry name" value="Cyt_P450_sf"/>
</dbReference>
<dbReference type="InterPro" id="IPR001128">
    <property type="entry name" value="Cyt_P450"/>
</dbReference>
<dbReference type="FunFam" id="1.10.630.10:FF:000018">
    <property type="entry name" value="Cytochrome P450 monooxygenase"/>
    <property type="match status" value="1"/>
</dbReference>
<dbReference type="SUPFAM" id="SSF48264">
    <property type="entry name" value="Cytochrome P450"/>
    <property type="match status" value="1"/>
</dbReference>
<organism evidence="8">
    <name type="scientific">Streptomyces sp. R21</name>
    <dbReference type="NCBI Taxonomy" id="3238627"/>
    <lineage>
        <taxon>Bacteria</taxon>
        <taxon>Bacillati</taxon>
        <taxon>Actinomycetota</taxon>
        <taxon>Actinomycetes</taxon>
        <taxon>Kitasatosporales</taxon>
        <taxon>Streptomycetaceae</taxon>
        <taxon>Streptomyces</taxon>
    </lineage>
</organism>
<dbReference type="PRINTS" id="PR00359">
    <property type="entry name" value="BP450"/>
</dbReference>
<dbReference type="Pfam" id="PF00067">
    <property type="entry name" value="p450"/>
    <property type="match status" value="1"/>
</dbReference>
<dbReference type="CDD" id="cd11029">
    <property type="entry name" value="CYP107-like"/>
    <property type="match status" value="1"/>
</dbReference>
<dbReference type="GO" id="GO:0020037">
    <property type="term" value="F:heme binding"/>
    <property type="evidence" value="ECO:0007669"/>
    <property type="project" value="InterPro"/>
</dbReference>
<name>A0AB39PID6_9ACTN</name>
<evidence type="ECO:0000256" key="1">
    <source>
        <dbReference type="ARBA" id="ARBA00010617"/>
    </source>
</evidence>